<gene>
    <name evidence="2" type="ORF">C2G38_2168413</name>
</gene>
<evidence type="ECO:0000256" key="1">
    <source>
        <dbReference type="SAM" id="Phobius"/>
    </source>
</evidence>
<comment type="caution">
    <text evidence="2">The sequence shown here is derived from an EMBL/GenBank/DDBJ whole genome shotgun (WGS) entry which is preliminary data.</text>
</comment>
<organism evidence="2 3">
    <name type="scientific">Gigaspora rosea</name>
    <dbReference type="NCBI Taxonomy" id="44941"/>
    <lineage>
        <taxon>Eukaryota</taxon>
        <taxon>Fungi</taxon>
        <taxon>Fungi incertae sedis</taxon>
        <taxon>Mucoromycota</taxon>
        <taxon>Glomeromycotina</taxon>
        <taxon>Glomeromycetes</taxon>
        <taxon>Diversisporales</taxon>
        <taxon>Gigasporaceae</taxon>
        <taxon>Gigaspora</taxon>
    </lineage>
</organism>
<keyword evidence="1" id="KW-0812">Transmembrane</keyword>
<feature type="transmembrane region" description="Helical" evidence="1">
    <location>
        <begin position="15"/>
        <end position="38"/>
    </location>
</feature>
<accession>A0A397VPV5</accession>
<dbReference type="Proteomes" id="UP000266673">
    <property type="component" value="Unassembled WGS sequence"/>
</dbReference>
<name>A0A397VPV5_9GLOM</name>
<dbReference type="AlphaFoldDB" id="A0A397VPV5"/>
<reference evidence="2 3" key="1">
    <citation type="submission" date="2018-06" db="EMBL/GenBank/DDBJ databases">
        <title>Comparative genomics reveals the genomic features of Rhizophagus irregularis, R. cerebriforme, R. diaphanum and Gigaspora rosea, and their symbiotic lifestyle signature.</title>
        <authorList>
            <person name="Morin E."/>
            <person name="San Clemente H."/>
            <person name="Chen E.C.H."/>
            <person name="De La Providencia I."/>
            <person name="Hainaut M."/>
            <person name="Kuo A."/>
            <person name="Kohler A."/>
            <person name="Murat C."/>
            <person name="Tang N."/>
            <person name="Roy S."/>
            <person name="Loubradou J."/>
            <person name="Henrissat B."/>
            <person name="Grigoriev I.V."/>
            <person name="Corradi N."/>
            <person name="Roux C."/>
            <person name="Martin F.M."/>
        </authorList>
    </citation>
    <scope>NUCLEOTIDE SEQUENCE [LARGE SCALE GENOMIC DNA]</scope>
    <source>
        <strain evidence="2 3">DAOM 194757</strain>
    </source>
</reference>
<dbReference type="OrthoDB" id="2439987at2759"/>
<evidence type="ECO:0000313" key="3">
    <source>
        <dbReference type="Proteomes" id="UP000266673"/>
    </source>
</evidence>
<dbReference type="EMBL" id="QKWP01000213">
    <property type="protein sequence ID" value="RIB24535.1"/>
    <property type="molecule type" value="Genomic_DNA"/>
</dbReference>
<proteinExistence type="predicted"/>
<protein>
    <submittedName>
        <fullName evidence="2">Uncharacterized protein</fullName>
    </submittedName>
</protein>
<keyword evidence="1" id="KW-0472">Membrane</keyword>
<keyword evidence="3" id="KW-1185">Reference proteome</keyword>
<sequence>MLTTSNQLGSEDGKALAIALCKNTALTSLNLASGVFVWKISQVRMIKKLFGWKIVACSDFAIVKSSIIDEVEVDKWISGFLDLVVNICIKLHNDEYLEKFEWENVKNEYNCADNKKEYIKNLASWVGQKAATIAKKCNCSIGNVNSKRAAYFLLRNYLIKEDSQEKNILKIL</sequence>
<evidence type="ECO:0000313" key="2">
    <source>
        <dbReference type="EMBL" id="RIB24535.1"/>
    </source>
</evidence>
<keyword evidence="1" id="KW-1133">Transmembrane helix</keyword>